<dbReference type="AlphaFoldDB" id="A0A2K8Z9C6"/>
<evidence type="ECO:0000256" key="1">
    <source>
        <dbReference type="SAM" id="MobiDB-lite"/>
    </source>
</evidence>
<dbReference type="OrthoDB" id="943446at2"/>
<keyword evidence="3" id="KW-1185">Reference proteome</keyword>
<dbReference type="Proteomes" id="UP000232883">
    <property type="component" value="Chromosome"/>
</dbReference>
<reference evidence="2 3" key="1">
    <citation type="submission" date="2017-11" db="EMBL/GenBank/DDBJ databases">
        <title>Taxonomic description and genome sequences of Spirosoma HA7 sp. nov., isolated from pollen microhabitat of Corylus avellana.</title>
        <authorList>
            <person name="Ambika Manirajan B."/>
            <person name="Suarez C."/>
            <person name="Ratering S."/>
            <person name="Geissler-Plaum R."/>
            <person name="Cardinale M."/>
            <person name="Sylvia S."/>
        </authorList>
    </citation>
    <scope>NUCLEOTIDE SEQUENCE [LARGE SCALE GENOMIC DNA]</scope>
    <source>
        <strain evidence="2 3">HA7</strain>
    </source>
</reference>
<evidence type="ECO:0000313" key="3">
    <source>
        <dbReference type="Proteomes" id="UP000232883"/>
    </source>
</evidence>
<dbReference type="KEGG" id="spir:CWM47_34290"/>
<name>A0A2K8Z9C6_9BACT</name>
<evidence type="ECO:0000313" key="2">
    <source>
        <dbReference type="EMBL" id="AUD06471.1"/>
    </source>
</evidence>
<accession>A0A2K8Z9C6</accession>
<protein>
    <submittedName>
        <fullName evidence="2">Uncharacterized protein</fullName>
    </submittedName>
</protein>
<organism evidence="2 3">
    <name type="scientific">Spirosoma pollinicola</name>
    <dbReference type="NCBI Taxonomy" id="2057025"/>
    <lineage>
        <taxon>Bacteria</taxon>
        <taxon>Pseudomonadati</taxon>
        <taxon>Bacteroidota</taxon>
        <taxon>Cytophagia</taxon>
        <taxon>Cytophagales</taxon>
        <taxon>Cytophagaceae</taxon>
        <taxon>Spirosoma</taxon>
    </lineage>
</organism>
<feature type="region of interest" description="Disordered" evidence="1">
    <location>
        <begin position="172"/>
        <end position="195"/>
    </location>
</feature>
<dbReference type="EMBL" id="CP025096">
    <property type="protein sequence ID" value="AUD06471.1"/>
    <property type="molecule type" value="Genomic_DNA"/>
</dbReference>
<proteinExistence type="predicted"/>
<gene>
    <name evidence="2" type="ORF">CWM47_34290</name>
</gene>
<sequence>MNRLSTNYYLEVAQSFLQLEEDLRSLLVNSSYYEFEAYKWASMAAYQNKRNGHTRFTMEEVAAIVKATPALEDRLPVVIKYDKLRRRLADDILATQIQLKLLFDKTPKQPAIVTTWKGPAVISYNQFILRVLDYALWTPGEISAVVTRLEEYGQALIRLANPADHFIAEPDPLVQESNRARYGKGKNKKKSTDAR</sequence>
<dbReference type="RefSeq" id="WP_100993012.1">
    <property type="nucleotide sequence ID" value="NZ_CP025096.1"/>
</dbReference>